<dbReference type="Proteomes" id="UP000516514">
    <property type="component" value="Chromosome"/>
</dbReference>
<protein>
    <submittedName>
        <fullName evidence="1">Uncharacterized protein</fullName>
    </submittedName>
</protein>
<dbReference type="KEGG" id="wms:ID128_00810"/>
<evidence type="ECO:0000313" key="1">
    <source>
        <dbReference type="EMBL" id="QOD38445.1"/>
    </source>
</evidence>
<organism evidence="1 2">
    <name type="scientific">Candidatus Wolbachia massiliensis</name>
    <dbReference type="NCBI Taxonomy" id="1845000"/>
    <lineage>
        <taxon>Bacteria</taxon>
        <taxon>Pseudomonadati</taxon>
        <taxon>Pseudomonadota</taxon>
        <taxon>Alphaproteobacteria</taxon>
        <taxon>Rickettsiales</taxon>
        <taxon>Anaplasmataceae</taxon>
        <taxon>Wolbachieae</taxon>
        <taxon>Wolbachia</taxon>
    </lineage>
</organism>
<dbReference type="EMBL" id="CP061738">
    <property type="protein sequence ID" value="QOD38445.1"/>
    <property type="molecule type" value="Genomic_DNA"/>
</dbReference>
<proteinExistence type="predicted"/>
<accession>A0A7M3U210</accession>
<keyword evidence="2" id="KW-1185">Reference proteome</keyword>
<reference evidence="1 2" key="1">
    <citation type="submission" date="2020-09" db="EMBL/GenBank/DDBJ databases">
        <title>An Earliest Endosymbiont, Wolbachia massiliensis sp. nov., Strain PL13 From the Bed Bug (Cimex hemipterius), Type strain of a New supergroup T.</title>
        <authorList>
            <person name="Laidoudi Y."/>
            <person name="Levasseur A."/>
            <person name="Medkour H."/>
            <person name="Maaloum M."/>
            <person name="BenKhedher M."/>
            <person name="Sambou M."/>
            <person name="Bassene H."/>
            <person name="Davoust B."/>
            <person name="Fenollar F."/>
            <person name="Raoult D."/>
            <person name="Mediannikov O."/>
        </authorList>
    </citation>
    <scope>NUCLEOTIDE SEQUENCE [LARGE SCALE GENOMIC DNA]</scope>
    <source>
        <strain evidence="1 2">PL13</strain>
    </source>
</reference>
<sequence length="543" mass="56686">MTAGLSFKNASGAAATSLDEVKIITLEDKTGNKYTLDIEGTELELKYKPQGGSEIKYNVTGLVPSITSLLTTNSGSKNGTRDITIFEKEAANKDVVEAILKAKASSTDTESIFETKVAGKEVAGKILGAKDGKKSILVEQLGGSLANSGKAKYDGTNEQTAQDFLASKYPFVKTDASNLTDAKAFAEKILPAQDGKKSILVEQLGESLTSLGKAKYDGSNDQTAQEFLASKYPFVKTADLATKVSEKAVVDVLVPALATAGTDDTKKVYTKTTADAAFVKTADLATKVSEKDVVEAILKAKASSTDTESIFEKEVAGKEVAGKILGAKDGTKSILVEQLGGSLASSDKAKYDGSNDQTAKEFLGSKGFPSAAAVATQLLTDANKDKLGKAVLGVKKKVNDVEKPALETDLAANKDFQKDVAADSGLKAAVASPTIAANADLQKAVATKLLDDTNKNNLGKAVLGVTKKVNDVDKPALETDLAANTDLQTAVKNALAADTGFQNATKITVGAEDPELQGAVRIIASQPMCEIESDGTFSCHLFG</sequence>
<name>A0A7M3U210_9RICK</name>
<gene>
    <name evidence="1" type="ORF">ID128_00810</name>
</gene>
<evidence type="ECO:0000313" key="2">
    <source>
        <dbReference type="Proteomes" id="UP000516514"/>
    </source>
</evidence>
<dbReference type="RefSeq" id="WP_191111231.1">
    <property type="nucleotide sequence ID" value="NZ_CP061738.1"/>
</dbReference>
<dbReference type="AlphaFoldDB" id="A0A7M3U210"/>